<dbReference type="InterPro" id="IPR009057">
    <property type="entry name" value="Homeodomain-like_sf"/>
</dbReference>
<gene>
    <name evidence="4" type="ORF">SAMN04489757_1197</name>
</gene>
<evidence type="ECO:0000313" key="5">
    <source>
        <dbReference type="Proteomes" id="UP000198806"/>
    </source>
</evidence>
<dbReference type="PROSITE" id="PS50977">
    <property type="entry name" value="HTH_TETR_2"/>
    <property type="match status" value="1"/>
</dbReference>
<dbReference type="STRING" id="1527.SAMN04489757_1197"/>
<accession>A0A1I5GDL3</accession>
<dbReference type="Gene3D" id="1.10.357.10">
    <property type="entry name" value="Tetracycline Repressor, domain 2"/>
    <property type="match status" value="1"/>
</dbReference>
<keyword evidence="1 2" id="KW-0238">DNA-binding</keyword>
<feature type="domain" description="HTH tetR-type" evidence="3">
    <location>
        <begin position="10"/>
        <end position="70"/>
    </location>
</feature>
<evidence type="ECO:0000256" key="2">
    <source>
        <dbReference type="PROSITE-ProRule" id="PRU00335"/>
    </source>
</evidence>
<dbReference type="Pfam" id="PF00440">
    <property type="entry name" value="TetR_N"/>
    <property type="match status" value="1"/>
</dbReference>
<dbReference type="PANTHER" id="PTHR43479">
    <property type="entry name" value="ACREF/ENVCD OPERON REPRESSOR-RELATED"/>
    <property type="match status" value="1"/>
</dbReference>
<evidence type="ECO:0000259" key="3">
    <source>
        <dbReference type="PROSITE" id="PS50977"/>
    </source>
</evidence>
<dbReference type="InterPro" id="IPR036271">
    <property type="entry name" value="Tet_transcr_reg_TetR-rel_C_sf"/>
</dbReference>
<dbReference type="AlphaFoldDB" id="A0A1I5GDL3"/>
<dbReference type="Gene3D" id="1.10.10.60">
    <property type="entry name" value="Homeodomain-like"/>
    <property type="match status" value="1"/>
</dbReference>
<proteinExistence type="predicted"/>
<evidence type="ECO:0000313" key="4">
    <source>
        <dbReference type="EMBL" id="SFO34135.1"/>
    </source>
</evidence>
<dbReference type="InterPro" id="IPR001647">
    <property type="entry name" value="HTH_TetR"/>
</dbReference>
<dbReference type="PRINTS" id="PR00455">
    <property type="entry name" value="HTHTETR"/>
</dbReference>
<dbReference type="RefSeq" id="WP_091687042.1">
    <property type="nucleotide sequence ID" value="NZ_BAABFM010000069.1"/>
</dbReference>
<dbReference type="InterPro" id="IPR050624">
    <property type="entry name" value="HTH-type_Tx_Regulator"/>
</dbReference>
<name>A0A1I5GDL3_9FIRM</name>
<reference evidence="4 5" key="1">
    <citation type="submission" date="2016-10" db="EMBL/GenBank/DDBJ databases">
        <authorList>
            <person name="de Groot N.N."/>
        </authorList>
    </citation>
    <scope>NUCLEOTIDE SEQUENCE [LARGE SCALE GENOMIC DNA]</scope>
    <source>
        <strain evidence="4 5">DSM 1283</strain>
    </source>
</reference>
<organism evidence="4 5">
    <name type="scientific">Anaerocolumna aminovalerica</name>
    <dbReference type="NCBI Taxonomy" id="1527"/>
    <lineage>
        <taxon>Bacteria</taxon>
        <taxon>Bacillati</taxon>
        <taxon>Bacillota</taxon>
        <taxon>Clostridia</taxon>
        <taxon>Lachnospirales</taxon>
        <taxon>Lachnospiraceae</taxon>
        <taxon>Anaerocolumna</taxon>
    </lineage>
</organism>
<dbReference type="OrthoDB" id="9780939at2"/>
<evidence type="ECO:0000256" key="1">
    <source>
        <dbReference type="ARBA" id="ARBA00023125"/>
    </source>
</evidence>
<dbReference type="SUPFAM" id="SSF48498">
    <property type="entry name" value="Tetracyclin repressor-like, C-terminal domain"/>
    <property type="match status" value="1"/>
</dbReference>
<dbReference type="SUPFAM" id="SSF46689">
    <property type="entry name" value="Homeodomain-like"/>
    <property type="match status" value="1"/>
</dbReference>
<protein>
    <submittedName>
        <fullName evidence="4">Regulatory protein, tetR family</fullName>
    </submittedName>
</protein>
<feature type="DNA-binding region" description="H-T-H motif" evidence="2">
    <location>
        <begin position="33"/>
        <end position="52"/>
    </location>
</feature>
<sequence length="216" mass="25695">MYDRFEKLEEDKKMKIINAGLSVFSENGYVKTSIDKIVELADISKGSLFYYFESKKNFFIFLYAYCTKKMEQLAMENETNFMAYTDFFERLKKIEAIKTDLTVKYPYMYSFLMKAYVETAPAVQKEIQKINQKYTNTETLKIYENLDYSKFKEGINPQMVIQLVIWCSEGCMNQLLMKRKMNPSSAVSSEELTEIFQVFDSYMELLQKNFYKVEYL</sequence>
<dbReference type="PANTHER" id="PTHR43479:SF11">
    <property type="entry name" value="ACREF_ENVCD OPERON REPRESSOR-RELATED"/>
    <property type="match status" value="1"/>
</dbReference>
<dbReference type="Proteomes" id="UP000198806">
    <property type="component" value="Unassembled WGS sequence"/>
</dbReference>
<dbReference type="EMBL" id="FOWD01000019">
    <property type="protein sequence ID" value="SFO34135.1"/>
    <property type="molecule type" value="Genomic_DNA"/>
</dbReference>
<dbReference type="GO" id="GO:0003677">
    <property type="term" value="F:DNA binding"/>
    <property type="evidence" value="ECO:0007669"/>
    <property type="project" value="UniProtKB-UniRule"/>
</dbReference>
<keyword evidence="5" id="KW-1185">Reference proteome</keyword>